<sequence length="107" mass="12042">MTGRLDSPFAPPHIAHDADVECLQQRPRRFQPTSCIMVASSDHHSHARIRAAQPHERIVEELLRFPRGVLAVKHVASDDEGIDIPLHNDLFEPLKHLAVLVLPREPA</sequence>
<dbReference type="AlphaFoldDB" id="A0A562QQ58"/>
<evidence type="ECO:0000313" key="2">
    <source>
        <dbReference type="Proteomes" id="UP000316291"/>
    </source>
</evidence>
<name>A0A562QQ58_9BRAD</name>
<accession>A0A562QQ58</accession>
<gene>
    <name evidence="1" type="ORF">IQ16_08237</name>
</gene>
<proteinExistence type="predicted"/>
<reference evidence="1 2" key="1">
    <citation type="journal article" date="2015" name="Stand. Genomic Sci.">
        <title>Genomic Encyclopedia of Bacterial and Archaeal Type Strains, Phase III: the genomes of soil and plant-associated and newly described type strains.</title>
        <authorList>
            <person name="Whitman W.B."/>
            <person name="Woyke T."/>
            <person name="Klenk H.P."/>
            <person name="Zhou Y."/>
            <person name="Lilburn T.G."/>
            <person name="Beck B.J."/>
            <person name="De Vos P."/>
            <person name="Vandamme P."/>
            <person name="Eisen J.A."/>
            <person name="Garrity G."/>
            <person name="Hugenholtz P."/>
            <person name="Kyrpides N.C."/>
        </authorList>
    </citation>
    <scope>NUCLEOTIDE SEQUENCE [LARGE SCALE GENOMIC DNA]</scope>
    <source>
        <strain evidence="1 2">CGMCC 1.10948</strain>
    </source>
</reference>
<evidence type="ECO:0000313" key="1">
    <source>
        <dbReference type="EMBL" id="TWI58206.1"/>
    </source>
</evidence>
<keyword evidence="2" id="KW-1185">Reference proteome</keyword>
<dbReference type="Proteomes" id="UP000316291">
    <property type="component" value="Unassembled WGS sequence"/>
</dbReference>
<protein>
    <submittedName>
        <fullName evidence="1">Uncharacterized protein</fullName>
    </submittedName>
</protein>
<dbReference type="EMBL" id="VLLA01000046">
    <property type="protein sequence ID" value="TWI58206.1"/>
    <property type="molecule type" value="Genomic_DNA"/>
</dbReference>
<organism evidence="1 2">
    <name type="scientific">Bradyrhizobium huanghuaihaiense</name>
    <dbReference type="NCBI Taxonomy" id="990078"/>
    <lineage>
        <taxon>Bacteria</taxon>
        <taxon>Pseudomonadati</taxon>
        <taxon>Pseudomonadota</taxon>
        <taxon>Alphaproteobacteria</taxon>
        <taxon>Hyphomicrobiales</taxon>
        <taxon>Nitrobacteraceae</taxon>
        <taxon>Bradyrhizobium</taxon>
    </lineage>
</organism>
<comment type="caution">
    <text evidence="1">The sequence shown here is derived from an EMBL/GenBank/DDBJ whole genome shotgun (WGS) entry which is preliminary data.</text>
</comment>